<organism evidence="1">
    <name type="scientific">Cryptomonas curvata</name>
    <dbReference type="NCBI Taxonomy" id="233186"/>
    <lineage>
        <taxon>Eukaryota</taxon>
        <taxon>Cryptophyceae</taxon>
        <taxon>Cryptomonadales</taxon>
        <taxon>Cryptomonadaceae</taxon>
        <taxon>Cryptomonas</taxon>
    </lineage>
</organism>
<protein>
    <submittedName>
        <fullName evidence="1">Uncharacterized protein</fullName>
    </submittedName>
</protein>
<sequence length="117" mass="13697">MTAMVLLAEVIDVDVLEDPAPSIGRRRWGRRGSRVQLYDEDRRRDVEIRILVVDTHLEVCVDYEDPNLNISPSVFIIQLYTGTTTTPAATANTRRWIFQHVHINYFGKQDHRRHRLL</sequence>
<proteinExistence type="predicted"/>
<accession>A0A7S0QTK8</accession>
<dbReference type="AlphaFoldDB" id="A0A7S0QTK8"/>
<gene>
    <name evidence="1" type="ORF">CCUR1050_LOCUS25775</name>
</gene>
<name>A0A7S0QTK8_9CRYP</name>
<reference evidence="1" key="1">
    <citation type="submission" date="2021-01" db="EMBL/GenBank/DDBJ databases">
        <authorList>
            <person name="Corre E."/>
            <person name="Pelletier E."/>
            <person name="Niang G."/>
            <person name="Scheremetjew M."/>
            <person name="Finn R."/>
            <person name="Kale V."/>
            <person name="Holt S."/>
            <person name="Cochrane G."/>
            <person name="Meng A."/>
            <person name="Brown T."/>
            <person name="Cohen L."/>
        </authorList>
    </citation>
    <scope>NUCLEOTIDE SEQUENCE</scope>
    <source>
        <strain evidence="1">CCAP979/52</strain>
    </source>
</reference>
<dbReference type="EMBL" id="HBEZ01046794">
    <property type="protein sequence ID" value="CAD8648844.1"/>
    <property type="molecule type" value="Transcribed_RNA"/>
</dbReference>
<evidence type="ECO:0000313" key="1">
    <source>
        <dbReference type="EMBL" id="CAD8648844.1"/>
    </source>
</evidence>